<dbReference type="EMBL" id="PQGE01000005">
    <property type="protein sequence ID" value="POP45950.1"/>
    <property type="molecule type" value="Genomic_DNA"/>
</dbReference>
<reference evidence="5 6" key="1">
    <citation type="submission" date="2018-01" db="EMBL/GenBank/DDBJ databases">
        <title>Superficieibacter electus gen. nov., sp. nov., an extended-spectrum beta-lactamase possessing member of the Enterobacteriaceae family, isolated from intensive care unit surfaces.</title>
        <authorList>
            <person name="Potter R.F."/>
            <person name="D'Souza A.W."/>
        </authorList>
    </citation>
    <scope>NUCLEOTIDE SEQUENCE [LARGE SCALE GENOMIC DNA]</scope>
    <source>
        <strain evidence="4 6">BP-1</strain>
        <strain evidence="3 5">BP-2</strain>
    </source>
</reference>
<dbReference type="Proteomes" id="UP000237073">
    <property type="component" value="Unassembled WGS sequence"/>
</dbReference>
<feature type="region of interest" description="Disordered" evidence="1">
    <location>
        <begin position="129"/>
        <end position="149"/>
    </location>
</feature>
<evidence type="ECO:0000313" key="3">
    <source>
        <dbReference type="EMBL" id="POP45950.1"/>
    </source>
</evidence>
<keyword evidence="2" id="KW-0472">Membrane</keyword>
<keyword evidence="2" id="KW-0812">Transmembrane</keyword>
<proteinExistence type="predicted"/>
<feature type="compositionally biased region" description="Polar residues" evidence="1">
    <location>
        <begin position="139"/>
        <end position="149"/>
    </location>
</feature>
<feature type="transmembrane region" description="Helical" evidence="2">
    <location>
        <begin position="5"/>
        <end position="26"/>
    </location>
</feature>
<comment type="caution">
    <text evidence="4">The sequence shown here is derived from an EMBL/GenBank/DDBJ whole genome shotgun (WGS) entry which is preliminary data.</text>
</comment>
<name>A0A2P5GRS5_9ENTR</name>
<feature type="transmembrane region" description="Helical" evidence="2">
    <location>
        <begin position="32"/>
        <end position="50"/>
    </location>
</feature>
<evidence type="ECO:0000313" key="4">
    <source>
        <dbReference type="EMBL" id="POP49257.1"/>
    </source>
</evidence>
<evidence type="ECO:0000256" key="2">
    <source>
        <dbReference type="SAM" id="Phobius"/>
    </source>
</evidence>
<dbReference type="AlphaFoldDB" id="A0A2P5GRS5"/>
<feature type="transmembrane region" description="Helical" evidence="2">
    <location>
        <begin position="100"/>
        <end position="119"/>
    </location>
</feature>
<organism evidence="4 6">
    <name type="scientific">Superficieibacter electus</name>
    <dbReference type="NCBI Taxonomy" id="2022662"/>
    <lineage>
        <taxon>Bacteria</taxon>
        <taxon>Pseudomonadati</taxon>
        <taxon>Pseudomonadota</taxon>
        <taxon>Gammaproteobacteria</taxon>
        <taxon>Enterobacterales</taxon>
        <taxon>Enterobacteriaceae</taxon>
        <taxon>Superficieibacter</taxon>
    </lineage>
</organism>
<evidence type="ECO:0000313" key="6">
    <source>
        <dbReference type="Proteomes" id="UP000247005"/>
    </source>
</evidence>
<dbReference type="EMBL" id="PQGD01000006">
    <property type="protein sequence ID" value="POP49257.1"/>
    <property type="molecule type" value="Genomic_DNA"/>
</dbReference>
<feature type="compositionally biased region" description="Basic and acidic residues" evidence="1">
    <location>
        <begin position="129"/>
        <end position="138"/>
    </location>
</feature>
<keyword evidence="5" id="KW-1185">Reference proteome</keyword>
<evidence type="ECO:0000313" key="5">
    <source>
        <dbReference type="Proteomes" id="UP000237073"/>
    </source>
</evidence>
<sequence>MKNPLLLSFIFITSLIITYWLANYFGNNFTTTISYVSIVGATISNSYLFSKDKRVITCRGKPIDVFTIITYAIPLGMIGGRFVFSFWGPSVSGERPPVKWGDLIVCIIALIWLVCDAVINMKKNRACKPGDDVKDRQQNADIDTSSDLQPARQSITIKEAEISKIPE</sequence>
<accession>A0A2P5GRS5</accession>
<keyword evidence="2" id="KW-1133">Transmembrane helix</keyword>
<dbReference type="RefSeq" id="WP_103675474.1">
    <property type="nucleotide sequence ID" value="NZ_PQGD01000006.1"/>
</dbReference>
<dbReference type="Proteomes" id="UP000247005">
    <property type="component" value="Unassembled WGS sequence"/>
</dbReference>
<feature type="transmembrane region" description="Helical" evidence="2">
    <location>
        <begin position="62"/>
        <end position="88"/>
    </location>
</feature>
<protein>
    <submittedName>
        <fullName evidence="4">Uncharacterized protein</fullName>
    </submittedName>
</protein>
<dbReference type="OrthoDB" id="871140at2"/>
<evidence type="ECO:0000256" key="1">
    <source>
        <dbReference type="SAM" id="MobiDB-lite"/>
    </source>
</evidence>
<gene>
    <name evidence="4" type="ORF">CHU32_09125</name>
    <name evidence="3" type="ORF">CHU33_07580</name>
</gene>